<evidence type="ECO:0008006" key="3">
    <source>
        <dbReference type="Google" id="ProtNLM"/>
    </source>
</evidence>
<name>A0ABV9DMY6_9BACI</name>
<dbReference type="Proteomes" id="UP001595989">
    <property type="component" value="Unassembled WGS sequence"/>
</dbReference>
<dbReference type="RefSeq" id="WP_390298645.1">
    <property type="nucleotide sequence ID" value="NZ_JBHSFU010000011.1"/>
</dbReference>
<reference evidence="2" key="1">
    <citation type="journal article" date="2019" name="Int. J. Syst. Evol. Microbiol.">
        <title>The Global Catalogue of Microorganisms (GCM) 10K type strain sequencing project: providing services to taxonomists for standard genome sequencing and annotation.</title>
        <authorList>
            <consortium name="The Broad Institute Genomics Platform"/>
            <consortium name="The Broad Institute Genome Sequencing Center for Infectious Disease"/>
            <person name="Wu L."/>
            <person name="Ma J."/>
        </authorList>
    </citation>
    <scope>NUCLEOTIDE SEQUENCE [LARGE SCALE GENOMIC DNA]</scope>
    <source>
        <strain evidence="2">CGMCC 4.7426</strain>
    </source>
</reference>
<comment type="caution">
    <text evidence="1">The sequence shown here is derived from an EMBL/GenBank/DDBJ whole genome shotgun (WGS) entry which is preliminary data.</text>
</comment>
<dbReference type="EMBL" id="JBHSFU010000011">
    <property type="protein sequence ID" value="MFC4559788.1"/>
    <property type="molecule type" value="Genomic_DNA"/>
</dbReference>
<accession>A0ABV9DMY6</accession>
<evidence type="ECO:0000313" key="2">
    <source>
        <dbReference type="Proteomes" id="UP001595989"/>
    </source>
</evidence>
<sequence>MEKYLTVEEIQAKCDRLTNEYEIDGEKLLASFTELLETVSGEITGMENTFGLEATCRMGCAFCCYFPIIINGMES</sequence>
<protein>
    <recommendedName>
        <fullName evidence="3">YkgJ family cysteine cluster protein</fullName>
    </recommendedName>
</protein>
<keyword evidence="2" id="KW-1185">Reference proteome</keyword>
<gene>
    <name evidence="1" type="ORF">ACFO3D_16510</name>
</gene>
<proteinExistence type="predicted"/>
<evidence type="ECO:0000313" key="1">
    <source>
        <dbReference type="EMBL" id="MFC4559788.1"/>
    </source>
</evidence>
<organism evidence="1 2">
    <name type="scientific">Virgibacillus kekensis</name>
    <dbReference type="NCBI Taxonomy" id="202261"/>
    <lineage>
        <taxon>Bacteria</taxon>
        <taxon>Bacillati</taxon>
        <taxon>Bacillota</taxon>
        <taxon>Bacilli</taxon>
        <taxon>Bacillales</taxon>
        <taxon>Bacillaceae</taxon>
        <taxon>Virgibacillus</taxon>
    </lineage>
</organism>